<dbReference type="PROSITE" id="PS50172">
    <property type="entry name" value="BRCT"/>
    <property type="match status" value="1"/>
</dbReference>
<comment type="catalytic activity">
    <reaction evidence="12 14 15">
        <text>NAD(+) + (deoxyribonucleotide)n-3'-hydroxyl + 5'-phospho-(deoxyribonucleotide)m = (deoxyribonucleotide)n+m + AMP + beta-nicotinamide D-nucleotide.</text>
        <dbReference type="EC" id="6.5.1.2"/>
    </reaction>
</comment>
<dbReference type="Pfam" id="PF03119">
    <property type="entry name" value="DNA_ligase_ZBD"/>
    <property type="match status" value="1"/>
</dbReference>
<dbReference type="SUPFAM" id="SSF56091">
    <property type="entry name" value="DNA ligase/mRNA capping enzyme, catalytic domain"/>
    <property type="match status" value="1"/>
</dbReference>
<dbReference type="Gene3D" id="1.10.287.610">
    <property type="entry name" value="Helix hairpin bin"/>
    <property type="match status" value="1"/>
</dbReference>
<keyword evidence="7 14" id="KW-0227">DNA damage</keyword>
<comment type="caution">
    <text evidence="17">The sequence shown here is derived from an EMBL/GenBank/DDBJ whole genome shotgun (WGS) entry which is preliminary data.</text>
</comment>
<keyword evidence="10 14" id="KW-0520">NAD</keyword>
<evidence type="ECO:0000256" key="6">
    <source>
        <dbReference type="ARBA" id="ARBA00022723"/>
    </source>
</evidence>
<evidence type="ECO:0000256" key="7">
    <source>
        <dbReference type="ARBA" id="ARBA00022763"/>
    </source>
</evidence>
<dbReference type="PIRSF" id="PIRSF001604">
    <property type="entry name" value="LigA"/>
    <property type="match status" value="1"/>
</dbReference>
<dbReference type="Proteomes" id="UP000627715">
    <property type="component" value="Unassembled WGS sequence"/>
</dbReference>
<dbReference type="PROSITE" id="PS01055">
    <property type="entry name" value="DNA_LIGASE_N1"/>
    <property type="match status" value="1"/>
</dbReference>
<dbReference type="SMART" id="SM00532">
    <property type="entry name" value="LIGANc"/>
    <property type="match status" value="1"/>
</dbReference>
<dbReference type="SUPFAM" id="SSF47781">
    <property type="entry name" value="RuvA domain 2-like"/>
    <property type="match status" value="1"/>
</dbReference>
<proteinExistence type="inferred from homology"/>
<dbReference type="PANTHER" id="PTHR23389:SF9">
    <property type="entry name" value="DNA LIGASE"/>
    <property type="match status" value="1"/>
</dbReference>
<keyword evidence="5 14" id="KW-0235">DNA replication</keyword>
<dbReference type="InterPro" id="IPR018239">
    <property type="entry name" value="DNA_ligase_AS"/>
</dbReference>
<dbReference type="GO" id="GO:0005829">
    <property type="term" value="C:cytosol"/>
    <property type="evidence" value="ECO:0007669"/>
    <property type="project" value="TreeGrafter"/>
</dbReference>
<keyword evidence="18" id="KW-1185">Reference proteome</keyword>
<dbReference type="Pfam" id="PF00533">
    <property type="entry name" value="BRCT"/>
    <property type="match status" value="1"/>
</dbReference>
<feature type="binding site" evidence="14">
    <location>
        <begin position="39"/>
        <end position="43"/>
    </location>
    <ligand>
        <name>NAD(+)</name>
        <dbReference type="ChEBI" id="CHEBI:57540"/>
    </ligand>
</feature>
<reference evidence="17" key="1">
    <citation type="journal article" date="2014" name="Int. J. Syst. Evol. Microbiol.">
        <title>Complete genome sequence of Corynebacterium casei LMG S-19264T (=DSM 44701T), isolated from a smear-ripened cheese.</title>
        <authorList>
            <consortium name="US DOE Joint Genome Institute (JGI-PGF)"/>
            <person name="Walter F."/>
            <person name="Albersmeier A."/>
            <person name="Kalinowski J."/>
            <person name="Ruckert C."/>
        </authorList>
    </citation>
    <scope>NUCLEOTIDE SEQUENCE</scope>
    <source>
        <strain evidence="17">CGMCC 1.15425</strain>
    </source>
</reference>
<dbReference type="Gene3D" id="1.10.150.20">
    <property type="entry name" value="5' to 3' exonuclease, C-terminal subdomain"/>
    <property type="match status" value="2"/>
</dbReference>
<feature type="active site" description="N6-AMP-lysine intermediate" evidence="14">
    <location>
        <position position="125"/>
    </location>
</feature>
<evidence type="ECO:0000256" key="12">
    <source>
        <dbReference type="ARBA" id="ARBA00034005"/>
    </source>
</evidence>
<dbReference type="InterPro" id="IPR013839">
    <property type="entry name" value="DNAligase_adenylation"/>
</dbReference>
<dbReference type="CDD" id="cd00114">
    <property type="entry name" value="LIGANc"/>
    <property type="match status" value="1"/>
</dbReference>
<keyword evidence="4 14" id="KW-0436">Ligase</keyword>
<dbReference type="FunFam" id="1.10.150.20:FF:000006">
    <property type="entry name" value="DNA ligase"/>
    <property type="match status" value="1"/>
</dbReference>
<accession>A0A916QK62</accession>
<evidence type="ECO:0000256" key="4">
    <source>
        <dbReference type="ARBA" id="ARBA00022598"/>
    </source>
</evidence>
<dbReference type="NCBIfam" id="NF005932">
    <property type="entry name" value="PRK07956.1"/>
    <property type="match status" value="1"/>
</dbReference>
<dbReference type="InterPro" id="IPR004149">
    <property type="entry name" value="Znf_DNAligase_C4"/>
</dbReference>
<dbReference type="FunFam" id="1.10.150.20:FF:000007">
    <property type="entry name" value="DNA ligase"/>
    <property type="match status" value="1"/>
</dbReference>
<feature type="binding site" evidence="14">
    <location>
        <begin position="88"/>
        <end position="89"/>
    </location>
    <ligand>
        <name>NAD(+)</name>
        <dbReference type="ChEBI" id="CHEBI:57540"/>
    </ligand>
</feature>
<evidence type="ECO:0000256" key="3">
    <source>
        <dbReference type="ARBA" id="ARBA00013308"/>
    </source>
</evidence>
<dbReference type="InterPro" id="IPR013840">
    <property type="entry name" value="DNAligase_N"/>
</dbReference>
<evidence type="ECO:0000256" key="10">
    <source>
        <dbReference type="ARBA" id="ARBA00023027"/>
    </source>
</evidence>
<evidence type="ECO:0000256" key="15">
    <source>
        <dbReference type="RuleBase" id="RU000618"/>
    </source>
</evidence>
<evidence type="ECO:0000256" key="2">
    <source>
        <dbReference type="ARBA" id="ARBA00012722"/>
    </source>
</evidence>
<organism evidence="17 18">
    <name type="scientific">Pseudohongiella nitratireducens</name>
    <dbReference type="NCBI Taxonomy" id="1768907"/>
    <lineage>
        <taxon>Bacteria</taxon>
        <taxon>Pseudomonadati</taxon>
        <taxon>Pseudomonadota</taxon>
        <taxon>Gammaproteobacteria</taxon>
        <taxon>Pseudomonadales</taxon>
        <taxon>Pseudohongiellaceae</taxon>
        <taxon>Pseudohongiella</taxon>
    </lineage>
</organism>
<comment type="cofactor">
    <cofactor evidence="14">
        <name>Mg(2+)</name>
        <dbReference type="ChEBI" id="CHEBI:18420"/>
    </cofactor>
    <cofactor evidence="14">
        <name>Mn(2+)</name>
        <dbReference type="ChEBI" id="CHEBI:29035"/>
    </cofactor>
</comment>
<dbReference type="GO" id="GO:0046872">
    <property type="term" value="F:metal ion binding"/>
    <property type="evidence" value="ECO:0007669"/>
    <property type="project" value="UniProtKB-KW"/>
</dbReference>
<dbReference type="FunFam" id="3.30.470.30:FF:000001">
    <property type="entry name" value="DNA ligase"/>
    <property type="match status" value="1"/>
</dbReference>
<feature type="binding site" evidence="14">
    <location>
        <position position="471"/>
    </location>
    <ligand>
        <name>Zn(2+)</name>
        <dbReference type="ChEBI" id="CHEBI:29105"/>
    </ligand>
</feature>
<dbReference type="NCBIfam" id="TIGR00575">
    <property type="entry name" value="dnlj"/>
    <property type="match status" value="1"/>
</dbReference>
<feature type="binding site" evidence="14">
    <location>
        <position position="201"/>
    </location>
    <ligand>
        <name>NAD(+)</name>
        <dbReference type="ChEBI" id="CHEBI:57540"/>
    </ligand>
</feature>
<dbReference type="Gene3D" id="3.30.470.30">
    <property type="entry name" value="DNA ligase/mRNA capping enzyme"/>
    <property type="match status" value="1"/>
</dbReference>
<protein>
    <recommendedName>
        <fullName evidence="3 14">DNA ligase</fullName>
        <ecNumber evidence="2 14">6.5.1.2</ecNumber>
    </recommendedName>
    <alternativeName>
        <fullName evidence="14">Polydeoxyribonucleotide synthase [NAD(+)]</fullName>
    </alternativeName>
</protein>
<dbReference type="EC" id="6.5.1.2" evidence="2 14"/>
<keyword evidence="11 14" id="KW-0234">DNA repair</keyword>
<dbReference type="Gene3D" id="3.40.50.10190">
    <property type="entry name" value="BRCT domain"/>
    <property type="match status" value="1"/>
</dbReference>
<dbReference type="Gene3D" id="2.40.50.140">
    <property type="entry name" value="Nucleic acid-binding proteins"/>
    <property type="match status" value="1"/>
</dbReference>
<feature type="binding site" evidence="14">
    <location>
        <position position="146"/>
    </location>
    <ligand>
        <name>NAD(+)</name>
        <dbReference type="ChEBI" id="CHEBI:57540"/>
    </ligand>
</feature>
<dbReference type="HAMAP" id="MF_01588">
    <property type="entry name" value="DNA_ligase_A"/>
    <property type="match status" value="1"/>
</dbReference>
<feature type="binding site" evidence="14">
    <location>
        <position position="350"/>
    </location>
    <ligand>
        <name>NAD(+)</name>
        <dbReference type="ChEBI" id="CHEBI:57540"/>
    </ligand>
</feature>
<dbReference type="Pfam" id="PF12826">
    <property type="entry name" value="HHH_2"/>
    <property type="match status" value="1"/>
</dbReference>
<dbReference type="InterPro" id="IPR041663">
    <property type="entry name" value="DisA/LigA_HHH"/>
</dbReference>
<feature type="binding site" evidence="14">
    <location>
        <position position="448"/>
    </location>
    <ligand>
        <name>Zn(2+)</name>
        <dbReference type="ChEBI" id="CHEBI:29105"/>
    </ligand>
</feature>
<dbReference type="SMART" id="SM00278">
    <property type="entry name" value="HhH1"/>
    <property type="match status" value="4"/>
</dbReference>
<dbReference type="InterPro" id="IPR010994">
    <property type="entry name" value="RuvA_2-like"/>
</dbReference>
<keyword evidence="6 14" id="KW-0479">Metal-binding</keyword>
<name>A0A916QK62_9GAMM</name>
<evidence type="ECO:0000259" key="16">
    <source>
        <dbReference type="PROSITE" id="PS50172"/>
    </source>
</evidence>
<dbReference type="InterPro" id="IPR004150">
    <property type="entry name" value="NAD_DNA_ligase_OB"/>
</dbReference>
<evidence type="ECO:0000256" key="11">
    <source>
        <dbReference type="ARBA" id="ARBA00023204"/>
    </source>
</evidence>
<comment type="function">
    <text evidence="1 14">DNA ligase that catalyzes the formation of phosphodiester linkages between 5'-phosphoryl and 3'-hydroxyl groups in double-stranded DNA using NAD as a coenzyme and as the energy source for the reaction. It is essential for DNA replication and repair of damaged DNA.</text>
</comment>
<dbReference type="EMBL" id="BMIY01000008">
    <property type="protein sequence ID" value="GFZ77433.1"/>
    <property type="molecule type" value="Genomic_DNA"/>
</dbReference>
<dbReference type="InterPro" id="IPR001679">
    <property type="entry name" value="DNA_ligase"/>
</dbReference>
<comment type="caution">
    <text evidence="14">Lacks conserved residue(s) required for the propagation of feature annotation.</text>
</comment>
<dbReference type="FunFam" id="2.40.50.140:FF:000012">
    <property type="entry name" value="DNA ligase"/>
    <property type="match status" value="1"/>
</dbReference>
<feature type="binding site" evidence="14">
    <location>
        <position position="451"/>
    </location>
    <ligand>
        <name>Zn(2+)</name>
        <dbReference type="ChEBI" id="CHEBI:29105"/>
    </ligand>
</feature>
<dbReference type="SMART" id="SM00292">
    <property type="entry name" value="BRCT"/>
    <property type="match status" value="1"/>
</dbReference>
<dbReference type="InterPro" id="IPR003583">
    <property type="entry name" value="Hlx-hairpin-Hlx_DNA-bd_motif"/>
</dbReference>
<dbReference type="GO" id="GO:0006260">
    <property type="term" value="P:DNA replication"/>
    <property type="evidence" value="ECO:0007669"/>
    <property type="project" value="UniProtKB-KW"/>
</dbReference>
<dbReference type="GO" id="GO:0003911">
    <property type="term" value="F:DNA ligase (NAD+) activity"/>
    <property type="evidence" value="ECO:0007669"/>
    <property type="project" value="UniProtKB-UniRule"/>
</dbReference>
<feature type="binding site" evidence="14">
    <location>
        <position position="123"/>
    </location>
    <ligand>
        <name>NAD(+)</name>
        <dbReference type="ChEBI" id="CHEBI:57540"/>
    </ligand>
</feature>
<dbReference type="Pfam" id="PF01653">
    <property type="entry name" value="DNA_ligase_aden"/>
    <property type="match status" value="1"/>
</dbReference>
<dbReference type="InterPro" id="IPR001357">
    <property type="entry name" value="BRCT_dom"/>
</dbReference>
<dbReference type="Gene3D" id="6.20.10.30">
    <property type="match status" value="1"/>
</dbReference>
<evidence type="ECO:0000256" key="13">
    <source>
        <dbReference type="ARBA" id="ARBA00060881"/>
    </source>
</evidence>
<comment type="similarity">
    <text evidence="13 14">Belongs to the NAD-dependent DNA ligase family. LigA subfamily.</text>
</comment>
<evidence type="ECO:0000256" key="5">
    <source>
        <dbReference type="ARBA" id="ARBA00022705"/>
    </source>
</evidence>
<keyword evidence="14" id="KW-0464">Manganese</keyword>
<dbReference type="Pfam" id="PF03120">
    <property type="entry name" value="OB_DNA_ligase"/>
    <property type="match status" value="1"/>
</dbReference>
<evidence type="ECO:0000256" key="9">
    <source>
        <dbReference type="ARBA" id="ARBA00022842"/>
    </source>
</evidence>
<dbReference type="Pfam" id="PF14520">
    <property type="entry name" value="HHH_5"/>
    <property type="match status" value="1"/>
</dbReference>
<evidence type="ECO:0000256" key="1">
    <source>
        <dbReference type="ARBA" id="ARBA00004067"/>
    </source>
</evidence>
<dbReference type="PROSITE" id="PS01056">
    <property type="entry name" value="DNA_LIGASE_N2"/>
    <property type="match status" value="1"/>
</dbReference>
<dbReference type="GO" id="GO:0003677">
    <property type="term" value="F:DNA binding"/>
    <property type="evidence" value="ECO:0007669"/>
    <property type="project" value="InterPro"/>
</dbReference>
<reference evidence="17" key="2">
    <citation type="submission" date="2020-09" db="EMBL/GenBank/DDBJ databases">
        <authorList>
            <person name="Sun Q."/>
            <person name="Zhou Y."/>
        </authorList>
    </citation>
    <scope>NUCLEOTIDE SEQUENCE</scope>
    <source>
        <strain evidence="17">CGMCC 1.15425</strain>
    </source>
</reference>
<dbReference type="CDD" id="cd17748">
    <property type="entry name" value="BRCT_DNA_ligase_like"/>
    <property type="match status" value="1"/>
</dbReference>
<dbReference type="PANTHER" id="PTHR23389">
    <property type="entry name" value="CHROMOSOME TRANSMISSION FIDELITY FACTOR 18"/>
    <property type="match status" value="1"/>
</dbReference>
<keyword evidence="9 14" id="KW-0460">Magnesium</keyword>
<evidence type="ECO:0000256" key="8">
    <source>
        <dbReference type="ARBA" id="ARBA00022833"/>
    </source>
</evidence>
<evidence type="ECO:0000256" key="14">
    <source>
        <dbReference type="HAMAP-Rule" id="MF_01588"/>
    </source>
</evidence>
<dbReference type="InterPro" id="IPR012340">
    <property type="entry name" value="NA-bd_OB-fold"/>
</dbReference>
<sequence length="709" mass="77173">MLMDDAKPQDVAAELASLREQIDYHNRRYHREDAPEIPDADFDKLFDRLLALEAEYPELITDDSPSQRVGSEPLASFTQVTHDIPMMSLSKVFNEQDLADFEARLLKRLDDQVSDDSLHYACEPKIDGVAVSLLYEHGKLTRAATRGDGVTGEDITHNVKTIGDIPMRLAIQGDDSGSAGGYSGKGKEKVQAPARLEVRGEIYMTRSGFARMNAAAEKEEGGRVFVNPRNAAAGTLRQLDPRIAARRPLKFFAYSATVSSDAAESSVSTDWPSNHSEVLAMLGDWGLPLNPERGRVKGWQACLDYARDLLSKRDDLDYEIDGAVIKVDSLTLQHELGSNARTPRWAMAYKFPAEEASTTLNDVEFQVGRTGTITPVARLKPVFVGGVTVSNATLHNMAEIERLGVQIGDRVVLRRAGDVIPKIISVIPPAADDEKANERKAIEMPSHCPACDSPVEKDGDVLYRCTGGLICPAQRKESLRHFCSRAAMDIDGLGEKLVVQLVDADMVHTVADIFRLTKEQLVSLERMGEKSADNLLAAIETSKTTTLPRLLFALGIREVGEATAQALAAHFVQLDALMAADQEALIEVADVGPIMAEHIVHFFDNDANQAVIKELREVGVNWPEEVVEVRSETLAGQTWVLTGTLEAMTRDEAKQKLQAMGAKVAGSVSKKTSVVVAGPGAGSKLEKAQSLGVEVMDEAGLLALLNTTA</sequence>
<dbReference type="InterPro" id="IPR033136">
    <property type="entry name" value="DNA_ligase_CS"/>
</dbReference>
<dbReference type="SUPFAM" id="SSF52113">
    <property type="entry name" value="BRCT domain"/>
    <property type="match status" value="1"/>
</dbReference>
<feature type="binding site" evidence="14">
    <location>
        <position position="326"/>
    </location>
    <ligand>
        <name>NAD(+)</name>
        <dbReference type="ChEBI" id="CHEBI:57540"/>
    </ligand>
</feature>
<feature type="domain" description="BRCT" evidence="16">
    <location>
        <begin position="629"/>
        <end position="709"/>
    </location>
</feature>
<dbReference type="GO" id="GO:0006281">
    <property type="term" value="P:DNA repair"/>
    <property type="evidence" value="ECO:0007669"/>
    <property type="project" value="UniProtKB-KW"/>
</dbReference>
<dbReference type="InterPro" id="IPR036420">
    <property type="entry name" value="BRCT_dom_sf"/>
</dbReference>
<evidence type="ECO:0000313" key="18">
    <source>
        <dbReference type="Proteomes" id="UP000627715"/>
    </source>
</evidence>
<dbReference type="AlphaFoldDB" id="A0A916QK62"/>
<keyword evidence="8 14" id="KW-0862">Zinc</keyword>
<dbReference type="SUPFAM" id="SSF50249">
    <property type="entry name" value="Nucleic acid-binding proteins"/>
    <property type="match status" value="1"/>
</dbReference>
<gene>
    <name evidence="14 17" type="primary">ligA</name>
    <name evidence="17" type="ORF">GCM10011403_20560</name>
</gene>
<evidence type="ECO:0000313" key="17">
    <source>
        <dbReference type="EMBL" id="GFZ77433.1"/>
    </source>
</evidence>